<name>A0A081C6N1_VECG1</name>
<feature type="transmembrane region" description="Helical" evidence="1">
    <location>
        <begin position="137"/>
        <end position="158"/>
    </location>
</feature>
<feature type="transmembrane region" description="Helical" evidence="1">
    <location>
        <begin position="53"/>
        <end position="71"/>
    </location>
</feature>
<evidence type="ECO:0000313" key="3">
    <source>
        <dbReference type="Proteomes" id="UP000030661"/>
    </source>
</evidence>
<keyword evidence="1" id="KW-0472">Membrane</keyword>
<evidence type="ECO:0000256" key="1">
    <source>
        <dbReference type="SAM" id="Phobius"/>
    </source>
</evidence>
<organism evidence="2">
    <name type="scientific">Vecturithrix granuli</name>
    <dbReference type="NCBI Taxonomy" id="1499967"/>
    <lineage>
        <taxon>Bacteria</taxon>
        <taxon>Candidatus Moduliflexota</taxon>
        <taxon>Candidatus Vecturitrichia</taxon>
        <taxon>Candidatus Vecturitrichales</taxon>
        <taxon>Candidatus Vecturitrichaceae</taxon>
        <taxon>Candidatus Vecturithrix</taxon>
    </lineage>
</organism>
<feature type="transmembrane region" description="Helical" evidence="1">
    <location>
        <begin position="77"/>
        <end position="97"/>
    </location>
</feature>
<dbReference type="AlphaFoldDB" id="A0A081C6N1"/>
<feature type="transmembrane region" description="Helical" evidence="1">
    <location>
        <begin position="29"/>
        <end position="46"/>
    </location>
</feature>
<reference evidence="2" key="1">
    <citation type="journal article" date="2015" name="PeerJ">
        <title>First genomic representation of candidate bacterial phylum KSB3 points to enhanced environmental sensing as a trigger of wastewater bulking.</title>
        <authorList>
            <person name="Sekiguchi Y."/>
            <person name="Ohashi A."/>
            <person name="Parks D.H."/>
            <person name="Yamauchi T."/>
            <person name="Tyson G.W."/>
            <person name="Hugenholtz P."/>
        </authorList>
    </citation>
    <scope>NUCLEOTIDE SEQUENCE [LARGE SCALE GENOMIC DNA]</scope>
</reference>
<accession>A0A081C6N1</accession>
<keyword evidence="3" id="KW-1185">Reference proteome</keyword>
<sequence>MLRWIRRISAGASAGLLIVFYALHGEPEILVLMILITGMWLMVENFPNHVRVLIRLIFVLSYTGFTVYAILIESNFVGSIAALTGSFVSWNVDMFLTRWPEAPGEQQRRYLRSLGAIMSVSIGIVAAGAGMQGRLNLSFPVIFILMLMTGVWALRCLLRLAKNA</sequence>
<protein>
    <submittedName>
        <fullName evidence="2">Uncharacterized protein</fullName>
    </submittedName>
</protein>
<dbReference type="STRING" id="1499967.U27_00127"/>
<dbReference type="HOGENOM" id="CLU_1615764_0_0_0"/>
<gene>
    <name evidence="2" type="ORF">U27_00127</name>
</gene>
<keyword evidence="1" id="KW-1133">Transmembrane helix</keyword>
<feature type="transmembrane region" description="Helical" evidence="1">
    <location>
        <begin position="7"/>
        <end position="23"/>
    </location>
</feature>
<evidence type="ECO:0000313" key="2">
    <source>
        <dbReference type="EMBL" id="GAK60236.1"/>
    </source>
</evidence>
<dbReference type="EMBL" id="DF820472">
    <property type="protein sequence ID" value="GAK60236.1"/>
    <property type="molecule type" value="Genomic_DNA"/>
</dbReference>
<feature type="transmembrane region" description="Helical" evidence="1">
    <location>
        <begin position="109"/>
        <end position="131"/>
    </location>
</feature>
<dbReference type="Proteomes" id="UP000030661">
    <property type="component" value="Unassembled WGS sequence"/>
</dbReference>
<keyword evidence="1" id="KW-0812">Transmembrane</keyword>
<proteinExistence type="predicted"/>